<evidence type="ECO:0000313" key="2">
    <source>
        <dbReference type="EMBL" id="GEA50270.1"/>
    </source>
</evidence>
<dbReference type="PROSITE" id="PS51257">
    <property type="entry name" value="PROKAR_LIPOPROTEIN"/>
    <property type="match status" value="1"/>
</dbReference>
<dbReference type="InterPro" id="IPR025491">
    <property type="entry name" value="DUF4382"/>
</dbReference>
<comment type="caution">
    <text evidence="2">The sequence shown here is derived from an EMBL/GenBank/DDBJ whole genome shotgun (WGS) entry which is preliminary data.</text>
</comment>
<sequence length="343" mass="36309">MMKILKYTAVATALSIGLYGCGGDGDGSSSTTGQFSLGVSDAPIDDVASVTLFYKRAVLLPVGSGEPIEFEFNQDEEDSISVDLLNFQGSDVAPLVTDQEVPAGDYKLCLFVLDGTEEQNYDSSHVIVGDDVDTGNAFPLQVQGDGKCPQGVGEEPNAGVLYFNKTFSINAGNNDFVAEFDLRRGLKEPVGQNTHYTIQRTSIQLINNLEAGHIKGTVSSDVVAACDNAITDGEVTAVNAVYVYSGEVDRSNMVGFAAAPTDPQVAPTTSANVNLAEDGVTYEYEIGFLGEGTYSLGYTCTAGEDTEGSIDGFSIYQGDDISDPNPVEVVPNNTITVDFNEQV</sequence>
<name>A0A4Y3HU33_9VIBR</name>
<proteinExistence type="predicted"/>
<dbReference type="Proteomes" id="UP000318717">
    <property type="component" value="Unassembled WGS sequence"/>
</dbReference>
<dbReference type="EMBL" id="BJLF01000004">
    <property type="protein sequence ID" value="GEA50270.1"/>
    <property type="molecule type" value="Genomic_DNA"/>
</dbReference>
<evidence type="ECO:0000313" key="3">
    <source>
        <dbReference type="Proteomes" id="UP000318717"/>
    </source>
</evidence>
<dbReference type="AlphaFoldDB" id="A0A4Y3HU33"/>
<keyword evidence="3" id="KW-1185">Reference proteome</keyword>
<protein>
    <recommendedName>
        <fullName evidence="1">DUF4382 domain-containing protein</fullName>
    </recommendedName>
</protein>
<evidence type="ECO:0000259" key="1">
    <source>
        <dbReference type="Pfam" id="PF14321"/>
    </source>
</evidence>
<dbReference type="Pfam" id="PF14321">
    <property type="entry name" value="DUF4382"/>
    <property type="match status" value="1"/>
</dbReference>
<gene>
    <name evidence="2" type="ORF">VIN01S_10740</name>
</gene>
<accession>A0A4Y3HU33</accession>
<feature type="domain" description="DUF4382" evidence="1">
    <location>
        <begin position="32"/>
        <end position="198"/>
    </location>
</feature>
<reference evidence="2 3" key="1">
    <citation type="submission" date="2019-06" db="EMBL/GenBank/DDBJ databases">
        <title>Whole genome shotgun sequence of Vibrio inusitatus NBRC 102082.</title>
        <authorList>
            <person name="Hosoyama A."/>
            <person name="Uohara A."/>
            <person name="Ohji S."/>
            <person name="Ichikawa N."/>
        </authorList>
    </citation>
    <scope>NUCLEOTIDE SEQUENCE [LARGE SCALE GENOMIC DNA]</scope>
    <source>
        <strain evidence="2 3">NBRC 102082</strain>
    </source>
</reference>
<organism evidence="2 3">
    <name type="scientific">Vibrio inusitatus NBRC 102082</name>
    <dbReference type="NCBI Taxonomy" id="1219070"/>
    <lineage>
        <taxon>Bacteria</taxon>
        <taxon>Pseudomonadati</taxon>
        <taxon>Pseudomonadota</taxon>
        <taxon>Gammaproteobacteria</taxon>
        <taxon>Vibrionales</taxon>
        <taxon>Vibrionaceae</taxon>
        <taxon>Vibrio</taxon>
    </lineage>
</organism>